<organism evidence="3 4">
    <name type="scientific">Catenuloplanes indicus</name>
    <dbReference type="NCBI Taxonomy" id="137267"/>
    <lineage>
        <taxon>Bacteria</taxon>
        <taxon>Bacillati</taxon>
        <taxon>Actinomycetota</taxon>
        <taxon>Actinomycetes</taxon>
        <taxon>Micromonosporales</taxon>
        <taxon>Micromonosporaceae</taxon>
        <taxon>Catenuloplanes</taxon>
    </lineage>
</organism>
<dbReference type="EMBL" id="JAUSUZ010000001">
    <property type="protein sequence ID" value="MDQ0371282.1"/>
    <property type="molecule type" value="Genomic_DNA"/>
</dbReference>
<feature type="domain" description="Amidohydrolase-related" evidence="2">
    <location>
        <begin position="3"/>
        <end position="273"/>
    </location>
</feature>
<dbReference type="GO" id="GO:0016787">
    <property type="term" value="F:hydrolase activity"/>
    <property type="evidence" value="ECO:0007669"/>
    <property type="project" value="UniProtKB-KW"/>
</dbReference>
<dbReference type="InterPro" id="IPR052350">
    <property type="entry name" value="Metallo-dep_Lactonases"/>
</dbReference>
<gene>
    <name evidence="3" type="ORF">J2S42_007951</name>
</gene>
<accession>A0AAE4B242</accession>
<keyword evidence="3" id="KW-0378">Hydrolase</keyword>
<dbReference type="RefSeq" id="WP_307247931.1">
    <property type="nucleotide sequence ID" value="NZ_JAUSUZ010000001.1"/>
</dbReference>
<dbReference type="AlphaFoldDB" id="A0AAE4B242"/>
<sequence>MPVDAHVHFWNPQTLHYAWLAGTPLDRPYRPVDLAAELGELPDLVMVQADCAPHQARAEVEWMRAAADAYPRIRGMVAYAPLETGPAAAGLIEEYAADPFVVGVRRSIQDQKPGFAVTGHFRYGVRALGAAGLTFDACVRHHQLPELAVLARDCPGTTIVLDHLGKPPVATGEGRDAWRAALAELAALPHVRCKLSGLVTEASYDTWTPDQLYPYLDTALELFGADRCLFGSDWPVVTLASDYRHWYGTVRNVLAPAERHAVLSGNALTVYGLSR</sequence>
<name>A0AAE4B242_9ACTN</name>
<evidence type="ECO:0000256" key="1">
    <source>
        <dbReference type="ARBA" id="ARBA00038310"/>
    </source>
</evidence>
<evidence type="ECO:0000313" key="3">
    <source>
        <dbReference type="EMBL" id="MDQ0371282.1"/>
    </source>
</evidence>
<comment type="similarity">
    <text evidence="1">Belongs to the metallo-dependent hydrolases superfamily.</text>
</comment>
<dbReference type="PANTHER" id="PTHR43569:SF2">
    <property type="entry name" value="AMIDOHYDROLASE-RELATED DOMAIN-CONTAINING PROTEIN"/>
    <property type="match status" value="1"/>
</dbReference>
<dbReference type="Pfam" id="PF04909">
    <property type="entry name" value="Amidohydro_2"/>
    <property type="match status" value="1"/>
</dbReference>
<protein>
    <submittedName>
        <fullName evidence="3">L-fuconolactonase</fullName>
        <ecNumber evidence="3">3.1.1.-</ecNumber>
    </submittedName>
</protein>
<comment type="caution">
    <text evidence="3">The sequence shown here is derived from an EMBL/GenBank/DDBJ whole genome shotgun (WGS) entry which is preliminary data.</text>
</comment>
<reference evidence="3 4" key="1">
    <citation type="submission" date="2023-07" db="EMBL/GenBank/DDBJ databases">
        <title>Sequencing the genomes of 1000 actinobacteria strains.</title>
        <authorList>
            <person name="Klenk H.-P."/>
        </authorList>
    </citation>
    <scope>NUCLEOTIDE SEQUENCE [LARGE SCALE GENOMIC DNA]</scope>
    <source>
        <strain evidence="3 4">DSM 44709</strain>
    </source>
</reference>
<keyword evidence="4" id="KW-1185">Reference proteome</keyword>
<proteinExistence type="inferred from homology"/>
<dbReference type="Gene3D" id="3.20.20.140">
    <property type="entry name" value="Metal-dependent hydrolases"/>
    <property type="match status" value="1"/>
</dbReference>
<dbReference type="SUPFAM" id="SSF51556">
    <property type="entry name" value="Metallo-dependent hydrolases"/>
    <property type="match status" value="1"/>
</dbReference>
<dbReference type="PANTHER" id="PTHR43569">
    <property type="entry name" value="AMIDOHYDROLASE"/>
    <property type="match status" value="1"/>
</dbReference>
<evidence type="ECO:0000259" key="2">
    <source>
        <dbReference type="Pfam" id="PF04909"/>
    </source>
</evidence>
<dbReference type="InterPro" id="IPR006680">
    <property type="entry name" value="Amidohydro-rel"/>
</dbReference>
<evidence type="ECO:0000313" key="4">
    <source>
        <dbReference type="Proteomes" id="UP001240236"/>
    </source>
</evidence>
<dbReference type="EC" id="3.1.1.-" evidence="3"/>
<dbReference type="InterPro" id="IPR032466">
    <property type="entry name" value="Metal_Hydrolase"/>
</dbReference>
<dbReference type="Proteomes" id="UP001240236">
    <property type="component" value="Unassembled WGS sequence"/>
</dbReference>